<dbReference type="PANTHER" id="PTHR11786:SF0">
    <property type="entry name" value="ARYLAMINE N-ACETYLTRANSFERASE 4-RELATED"/>
    <property type="match status" value="1"/>
</dbReference>
<dbReference type="Gene3D" id="3.30.2140.20">
    <property type="match status" value="1"/>
</dbReference>
<protein>
    <recommendedName>
        <fullName evidence="2">arylamine N-acetyltransferase</fullName>
        <ecNumber evidence="2">2.3.1.5</ecNumber>
    </recommendedName>
</protein>
<keyword evidence="3" id="KW-0808">Transferase</keyword>
<keyword evidence="5" id="KW-1185">Reference proteome</keyword>
<evidence type="ECO:0000313" key="5">
    <source>
        <dbReference type="Proteomes" id="UP001159427"/>
    </source>
</evidence>
<comment type="caution">
    <text evidence="4">The sequence shown here is derived from an EMBL/GenBank/DDBJ whole genome shotgun (WGS) entry which is preliminary data.</text>
</comment>
<evidence type="ECO:0000256" key="3">
    <source>
        <dbReference type="RuleBase" id="RU003452"/>
    </source>
</evidence>
<dbReference type="InterPro" id="IPR038765">
    <property type="entry name" value="Papain-like_cys_pep_sf"/>
</dbReference>
<dbReference type="InterPro" id="IPR053710">
    <property type="entry name" value="Arylamine_NAT_domain_sf"/>
</dbReference>
<reference evidence="4 5" key="1">
    <citation type="submission" date="2022-05" db="EMBL/GenBank/DDBJ databases">
        <authorList>
            <consortium name="Genoscope - CEA"/>
            <person name="William W."/>
        </authorList>
    </citation>
    <scope>NUCLEOTIDE SEQUENCE [LARGE SCALE GENOMIC DNA]</scope>
</reference>
<dbReference type="EMBL" id="CALNXI010000194">
    <property type="protein sequence ID" value="CAH3021771.1"/>
    <property type="molecule type" value="Genomic_DNA"/>
</dbReference>
<dbReference type="PRINTS" id="PR01543">
    <property type="entry name" value="ANATRNSFRASE"/>
</dbReference>
<name>A0ABN8M144_9CNID</name>
<dbReference type="Pfam" id="PF00797">
    <property type="entry name" value="Acetyltransf_2"/>
    <property type="match status" value="1"/>
</dbReference>
<evidence type="ECO:0000256" key="1">
    <source>
        <dbReference type="ARBA" id="ARBA00006547"/>
    </source>
</evidence>
<dbReference type="EC" id="2.3.1.5" evidence="2"/>
<organism evidence="4 5">
    <name type="scientific">Porites evermanni</name>
    <dbReference type="NCBI Taxonomy" id="104178"/>
    <lineage>
        <taxon>Eukaryota</taxon>
        <taxon>Metazoa</taxon>
        <taxon>Cnidaria</taxon>
        <taxon>Anthozoa</taxon>
        <taxon>Hexacorallia</taxon>
        <taxon>Scleractinia</taxon>
        <taxon>Fungiina</taxon>
        <taxon>Poritidae</taxon>
        <taxon>Porites</taxon>
    </lineage>
</organism>
<dbReference type="InterPro" id="IPR001447">
    <property type="entry name" value="Arylamine_N-AcTrfase"/>
</dbReference>
<keyword evidence="3" id="KW-0012">Acyltransferase</keyword>
<gene>
    <name evidence="4" type="ORF">PEVE_00012711</name>
</gene>
<proteinExistence type="inferred from homology"/>
<comment type="similarity">
    <text evidence="1 3">Belongs to the arylamine N-acetyltransferase family.</text>
</comment>
<evidence type="ECO:0000313" key="4">
    <source>
        <dbReference type="EMBL" id="CAH3021771.1"/>
    </source>
</evidence>
<accession>A0ABN8M144</accession>
<dbReference type="PANTHER" id="PTHR11786">
    <property type="entry name" value="N-HYDROXYARYLAMINE O-ACETYLTRANSFERASE"/>
    <property type="match status" value="1"/>
</dbReference>
<sequence>MAAKLTKEEAEEYFARINYTGSKEPTVKVLTELHRCHILSVPFENLSVYGKEKIELSKEWLFEKIVRRHRGGFCLELNNMFSFLLNYLGFEYTTLAASVFRRKTGVQSPPLSHLLLMVKVEGELLLTDVGFGDSFWLPLRFTGLQEHQEQQSGTYRIRKSGDDHIFEEKIKIIVDETGQEKMAKEQFTSPADPSWVLRYIFDFIPRKTEDFFEMLEYHQKNDKAPFTHDRICTLAKPWGRVTLSGHKIVITTFLGDNKVKKESRNVEGGEHEVVKELEEVFGIRKDSCFFPEG</sequence>
<evidence type="ECO:0000256" key="2">
    <source>
        <dbReference type="ARBA" id="ARBA00012701"/>
    </source>
</evidence>
<dbReference type="SUPFAM" id="SSF54001">
    <property type="entry name" value="Cysteine proteinases"/>
    <property type="match status" value="1"/>
</dbReference>
<dbReference type="Proteomes" id="UP001159427">
    <property type="component" value="Unassembled WGS sequence"/>
</dbReference>